<dbReference type="Proteomes" id="UP001597059">
    <property type="component" value="Unassembled WGS sequence"/>
</dbReference>
<comment type="caution">
    <text evidence="1">The sequence shown here is derived from an EMBL/GenBank/DDBJ whole genome shotgun (WGS) entry which is preliminary data.</text>
</comment>
<proteinExistence type="predicted"/>
<dbReference type="PANTHER" id="PTHR34387:SF2">
    <property type="entry name" value="SLR1258 PROTEIN"/>
    <property type="match status" value="1"/>
</dbReference>
<gene>
    <name evidence="1" type="ORF">ACFQ45_10120</name>
</gene>
<dbReference type="InterPro" id="IPR007497">
    <property type="entry name" value="SIMPL/DUF541"/>
</dbReference>
<accession>A0ABW4B545</accession>
<dbReference type="RefSeq" id="WP_377367264.1">
    <property type="nucleotide sequence ID" value="NZ_JBHTMN010000011.1"/>
</dbReference>
<evidence type="ECO:0000313" key="1">
    <source>
        <dbReference type="EMBL" id="MFD1383725.1"/>
    </source>
</evidence>
<organism evidence="1 2">
    <name type="scientific">Rhodanobacter aciditrophus</name>
    <dbReference type="NCBI Taxonomy" id="1623218"/>
    <lineage>
        <taxon>Bacteria</taxon>
        <taxon>Pseudomonadati</taxon>
        <taxon>Pseudomonadota</taxon>
        <taxon>Gammaproteobacteria</taxon>
        <taxon>Lysobacterales</taxon>
        <taxon>Rhodanobacteraceae</taxon>
        <taxon>Rhodanobacter</taxon>
    </lineage>
</organism>
<sequence length="239" mass="26503">MVQKVNVAACILGASLVVGLLGAGWIVNTTANQLKAYERNVTVKGLAEREVMANVAIWPIQFVVASNQLEQLYEEVEANTDKVKAFLEDNGIKQEEITISPPAIVDKIAQQYGGSGRAEFRYNANQQVTVYTHNIEMVRDAQAKLSDLGKQGVVLSGDMYQTRTEYLYTDLNLIKPAMIEQATENAREVGEKFALDSDSRLGKIKQASQGQFSISDRDQNNPHIKNVRVVSTVTYYLVD</sequence>
<dbReference type="InterPro" id="IPR016907">
    <property type="entry name" value="UCP029033"/>
</dbReference>
<keyword evidence="2" id="KW-1185">Reference proteome</keyword>
<dbReference type="InterPro" id="IPR052022">
    <property type="entry name" value="26kDa_periplasmic_antigen"/>
</dbReference>
<dbReference type="Gene3D" id="3.30.70.2970">
    <property type="entry name" value="Protein of unknown function (DUF541), domain 2"/>
    <property type="match status" value="1"/>
</dbReference>
<reference evidence="2" key="1">
    <citation type="journal article" date="2019" name="Int. J. Syst. Evol. Microbiol.">
        <title>The Global Catalogue of Microorganisms (GCM) 10K type strain sequencing project: providing services to taxonomists for standard genome sequencing and annotation.</title>
        <authorList>
            <consortium name="The Broad Institute Genomics Platform"/>
            <consortium name="The Broad Institute Genome Sequencing Center for Infectious Disease"/>
            <person name="Wu L."/>
            <person name="Ma J."/>
        </authorList>
    </citation>
    <scope>NUCLEOTIDE SEQUENCE [LARGE SCALE GENOMIC DNA]</scope>
    <source>
        <strain evidence="2">JCM 30774</strain>
    </source>
</reference>
<name>A0ABW4B545_9GAMM</name>
<protein>
    <submittedName>
        <fullName evidence="1">SIMPL domain-containing protein</fullName>
    </submittedName>
</protein>
<dbReference type="PANTHER" id="PTHR34387">
    <property type="entry name" value="SLR1258 PROTEIN"/>
    <property type="match status" value="1"/>
</dbReference>
<evidence type="ECO:0000313" key="2">
    <source>
        <dbReference type="Proteomes" id="UP001597059"/>
    </source>
</evidence>
<dbReference type="PIRSF" id="PIRSF029033">
    <property type="entry name" value="UCP029033"/>
    <property type="match status" value="1"/>
</dbReference>
<dbReference type="EMBL" id="JBHTMN010000011">
    <property type="protein sequence ID" value="MFD1383725.1"/>
    <property type="molecule type" value="Genomic_DNA"/>
</dbReference>
<dbReference type="Pfam" id="PF04402">
    <property type="entry name" value="SIMPL"/>
    <property type="match status" value="1"/>
</dbReference>